<evidence type="ECO:0000313" key="9">
    <source>
        <dbReference type="Proteomes" id="UP000263993"/>
    </source>
</evidence>
<feature type="region of interest" description="Disordered" evidence="5">
    <location>
        <begin position="114"/>
        <end position="137"/>
    </location>
</feature>
<organism evidence="8 9">
    <name type="scientific">Undibacter mobilis</name>
    <dbReference type="NCBI Taxonomy" id="2292256"/>
    <lineage>
        <taxon>Bacteria</taxon>
        <taxon>Pseudomonadati</taxon>
        <taxon>Pseudomonadota</taxon>
        <taxon>Alphaproteobacteria</taxon>
        <taxon>Hyphomicrobiales</taxon>
        <taxon>Nitrobacteraceae</taxon>
        <taxon>Undibacter</taxon>
    </lineage>
</organism>
<evidence type="ECO:0000256" key="3">
    <source>
        <dbReference type="ARBA" id="ARBA00022989"/>
    </source>
</evidence>
<keyword evidence="3 6" id="KW-1133">Transmembrane helix</keyword>
<feature type="domain" description="Lipopolysaccharide assembly protein A" evidence="7">
    <location>
        <begin position="25"/>
        <end position="93"/>
    </location>
</feature>
<keyword evidence="4 6" id="KW-0472">Membrane</keyword>
<dbReference type="GO" id="GO:0005886">
    <property type="term" value="C:plasma membrane"/>
    <property type="evidence" value="ECO:0007669"/>
    <property type="project" value="InterPro"/>
</dbReference>
<dbReference type="AlphaFoldDB" id="A0A371B9C7"/>
<accession>A0A371B9C7</accession>
<dbReference type="InterPro" id="IPR010445">
    <property type="entry name" value="LapA_dom"/>
</dbReference>
<evidence type="ECO:0000256" key="5">
    <source>
        <dbReference type="SAM" id="MobiDB-lite"/>
    </source>
</evidence>
<evidence type="ECO:0000256" key="1">
    <source>
        <dbReference type="ARBA" id="ARBA00022475"/>
    </source>
</evidence>
<keyword evidence="2 6" id="KW-0812">Transmembrane</keyword>
<dbReference type="Proteomes" id="UP000263993">
    <property type="component" value="Unassembled WGS sequence"/>
</dbReference>
<dbReference type="Pfam" id="PF06305">
    <property type="entry name" value="LapA_dom"/>
    <property type="match status" value="1"/>
</dbReference>
<feature type="compositionally biased region" description="Basic and acidic residues" evidence="5">
    <location>
        <begin position="114"/>
        <end position="127"/>
    </location>
</feature>
<feature type="transmembrane region" description="Helical" evidence="6">
    <location>
        <begin position="42"/>
        <end position="70"/>
    </location>
</feature>
<keyword evidence="1" id="KW-1003">Cell membrane</keyword>
<protein>
    <submittedName>
        <fullName evidence="8">LapA family protein</fullName>
    </submittedName>
</protein>
<evidence type="ECO:0000256" key="2">
    <source>
        <dbReference type="ARBA" id="ARBA00022692"/>
    </source>
</evidence>
<keyword evidence="9" id="KW-1185">Reference proteome</keyword>
<dbReference type="RefSeq" id="WP_115516168.1">
    <property type="nucleotide sequence ID" value="NZ_QRGO01000001.1"/>
</dbReference>
<proteinExistence type="predicted"/>
<evidence type="ECO:0000313" key="8">
    <source>
        <dbReference type="EMBL" id="RDV04142.1"/>
    </source>
</evidence>
<dbReference type="OrthoDB" id="7868067at2"/>
<dbReference type="EMBL" id="QRGO01000001">
    <property type="protein sequence ID" value="RDV04142.1"/>
    <property type="molecule type" value="Genomic_DNA"/>
</dbReference>
<name>A0A371B9C7_9BRAD</name>
<comment type="caution">
    <text evidence="8">The sequence shown here is derived from an EMBL/GenBank/DDBJ whole genome shotgun (WGS) entry which is preliminary data.</text>
</comment>
<gene>
    <name evidence="8" type="ORF">DXH78_05805</name>
</gene>
<reference evidence="9" key="1">
    <citation type="submission" date="2018-08" db="EMBL/GenBank/DDBJ databases">
        <authorList>
            <person name="Kim S.-J."/>
            <person name="Jung G.-Y."/>
        </authorList>
    </citation>
    <scope>NUCLEOTIDE SEQUENCE [LARGE SCALE GENOMIC DNA]</scope>
    <source>
        <strain evidence="9">GY_H</strain>
    </source>
</reference>
<sequence>MLRKIVTLIVVVPLAAVIIAFAVANRHAVTVSFDPFSAASPAYAATVPLFVLIFILVILGVVVGGAAAWLRQSQWRRVARRLDGENRRLLHELSVAREQLVTETQRAAAAESAAREVAKGLENRRTEAPALAPPGRA</sequence>
<evidence type="ECO:0000259" key="7">
    <source>
        <dbReference type="Pfam" id="PF06305"/>
    </source>
</evidence>
<evidence type="ECO:0000256" key="4">
    <source>
        <dbReference type="ARBA" id="ARBA00023136"/>
    </source>
</evidence>
<evidence type="ECO:0000256" key="6">
    <source>
        <dbReference type="SAM" id="Phobius"/>
    </source>
</evidence>